<dbReference type="InterPro" id="IPR000642">
    <property type="entry name" value="Peptidase_M41"/>
</dbReference>
<evidence type="ECO:0000313" key="2">
    <source>
        <dbReference type="EMBL" id="MBC6492662.1"/>
    </source>
</evidence>
<keyword evidence="3" id="KW-1185">Reference proteome</keyword>
<dbReference type="RefSeq" id="WP_187257985.1">
    <property type="nucleotide sequence ID" value="NZ_JBHULF010000019.1"/>
</dbReference>
<evidence type="ECO:0000313" key="3">
    <source>
        <dbReference type="Proteomes" id="UP000765802"/>
    </source>
</evidence>
<feature type="domain" description="Peptidase M41" evidence="1">
    <location>
        <begin position="460"/>
        <end position="634"/>
    </location>
</feature>
<reference evidence="2 3" key="1">
    <citation type="submission" date="2016-07" db="EMBL/GenBank/DDBJ databases">
        <title>Genome analysis of Flavihumibacter stibioxidans YS-17.</title>
        <authorList>
            <person name="Shi K."/>
            <person name="Han Y."/>
            <person name="Wang G."/>
        </authorList>
    </citation>
    <scope>NUCLEOTIDE SEQUENCE [LARGE SCALE GENOMIC DNA]</scope>
    <source>
        <strain evidence="2 3">YS-17</strain>
    </source>
</reference>
<dbReference type="EMBL" id="MBUA01000029">
    <property type="protein sequence ID" value="MBC6492662.1"/>
    <property type="molecule type" value="Genomic_DNA"/>
</dbReference>
<comment type="caution">
    <text evidence="2">The sequence shown here is derived from an EMBL/GenBank/DDBJ whole genome shotgun (WGS) entry which is preliminary data.</text>
</comment>
<dbReference type="PANTHER" id="PTHR23076:SF37">
    <property type="entry name" value="ATP-DEPENDENT ZINC METALLOPROTEASE FTSH 4, MITOCHONDRIAL"/>
    <property type="match status" value="1"/>
</dbReference>
<evidence type="ECO:0000259" key="1">
    <source>
        <dbReference type="Pfam" id="PF01434"/>
    </source>
</evidence>
<dbReference type="InterPro" id="IPR027417">
    <property type="entry name" value="P-loop_NTPase"/>
</dbReference>
<dbReference type="SUPFAM" id="SSF140990">
    <property type="entry name" value="FtsH protease domain-like"/>
    <property type="match status" value="1"/>
</dbReference>
<sequence>MQLPVNTELLRQRRQKLESAGHALRRKFIGINQVIDGVLHAISTWYCFPHLQERCLVINLWGMTGTGKTSLVQELVRELDLEERYNHFDMRRGNDPHRKLENAVLEALDVLSEQAFVMAFDEFQHARTVDEGGFEIAQPTGNLVWQLIGNPVFQPVESSYGQEDLKNIISELEWLIAHGLEAEKGIVTKEIDLFREYCKYSRFFRTESKDESAPPLCLVPKDLINDLWEFCKPAFPTQWELKCALSEFNAPETLGFLKQRLLEMGKGTQIHSKAGLVFIIGNLDEAYSYSRSLSFGDDPDFHYSNTSDIPVIRAKRALQKRFRPEQIARLGNNFFLYPALNRMGYGRLIRQELERVAARFNELTMVPIRFHTSVNRMLLAEAVQPSLGTRPVFTSIQRWIESCLGIWVMGLAENEAATAVEVKFIAGQLRAGYLNAGGRRLHQVVHRLEGLQQVKLKVPQDDQQASVAVHESGHAVLCIVLKAQVPNVIHSWLPNDEELGFVRLRKQNREVITRTQQLNELAIILGGYAAEQVFFGADELSVGSADDLQRATALAASMVKRLGMGSKPYYVDLTTNQDALSVQDAADFDQEIRHLLDGALDFAREILKEHKDLLTALSRELADKPRLTQTDTRKILDRFPHALAAMEEIGDRMSHREIVMGVPETMRWLREKYDVIDASDVRLTYVRRTSDGIK</sequence>
<dbReference type="SUPFAM" id="SSF52540">
    <property type="entry name" value="P-loop containing nucleoside triphosphate hydrolases"/>
    <property type="match status" value="2"/>
</dbReference>
<dbReference type="Pfam" id="PF01434">
    <property type="entry name" value="Peptidase_M41"/>
    <property type="match status" value="1"/>
</dbReference>
<dbReference type="InterPro" id="IPR037219">
    <property type="entry name" value="Peptidase_M41-like"/>
</dbReference>
<dbReference type="Proteomes" id="UP000765802">
    <property type="component" value="Unassembled WGS sequence"/>
</dbReference>
<gene>
    <name evidence="2" type="ORF">BC349_16520</name>
</gene>
<accession>A0ABR7MCI3</accession>
<name>A0ABR7MCI3_9BACT</name>
<protein>
    <recommendedName>
        <fullName evidence="1">Peptidase M41 domain-containing protein</fullName>
    </recommendedName>
</protein>
<proteinExistence type="predicted"/>
<dbReference type="PANTHER" id="PTHR23076">
    <property type="entry name" value="METALLOPROTEASE M41 FTSH"/>
    <property type="match status" value="1"/>
</dbReference>
<dbReference type="Gene3D" id="3.40.50.300">
    <property type="entry name" value="P-loop containing nucleotide triphosphate hydrolases"/>
    <property type="match status" value="1"/>
</dbReference>
<dbReference type="Gene3D" id="1.20.58.760">
    <property type="entry name" value="Peptidase M41"/>
    <property type="match status" value="1"/>
</dbReference>
<organism evidence="2 3">
    <name type="scientific">Flavihumibacter stibioxidans</name>
    <dbReference type="NCBI Taxonomy" id="1834163"/>
    <lineage>
        <taxon>Bacteria</taxon>
        <taxon>Pseudomonadati</taxon>
        <taxon>Bacteroidota</taxon>
        <taxon>Chitinophagia</taxon>
        <taxon>Chitinophagales</taxon>
        <taxon>Chitinophagaceae</taxon>
        <taxon>Flavihumibacter</taxon>
    </lineage>
</organism>